<evidence type="ECO:0000259" key="3">
    <source>
        <dbReference type="SMART" id="SM00822"/>
    </source>
</evidence>
<protein>
    <submittedName>
        <fullName evidence="4">3-oxoacyl-ACP reductase</fullName>
    </submittedName>
</protein>
<dbReference type="RefSeq" id="WP_099518969.1">
    <property type="nucleotide sequence ID" value="NZ_CP016808.1"/>
</dbReference>
<dbReference type="Pfam" id="PF13561">
    <property type="entry name" value="adh_short_C2"/>
    <property type="match status" value="1"/>
</dbReference>
<reference evidence="4" key="1">
    <citation type="submission" date="2016-08" db="EMBL/GenBank/DDBJ databases">
        <title>Complete Genome Seqeunce of Paenibacillus sp. BIHB 4019 from tea rhizoplane.</title>
        <authorList>
            <person name="Thakur R."/>
            <person name="Swarnkar M.K."/>
            <person name="Gulati A."/>
        </authorList>
    </citation>
    <scope>NUCLEOTIDE SEQUENCE [LARGE SCALE GENOMIC DNA]</scope>
    <source>
        <strain evidence="4">BIHB4019</strain>
    </source>
</reference>
<dbReference type="InterPro" id="IPR036291">
    <property type="entry name" value="NAD(P)-bd_dom_sf"/>
</dbReference>
<dbReference type="InterPro" id="IPR050259">
    <property type="entry name" value="SDR"/>
</dbReference>
<evidence type="ECO:0000256" key="2">
    <source>
        <dbReference type="ARBA" id="ARBA00023002"/>
    </source>
</evidence>
<dbReference type="EMBL" id="CP016808">
    <property type="protein sequence ID" value="ANY67786.1"/>
    <property type="molecule type" value="Genomic_DNA"/>
</dbReference>
<accession>A0A1B2DJA8</accession>
<evidence type="ECO:0000256" key="1">
    <source>
        <dbReference type="ARBA" id="ARBA00006484"/>
    </source>
</evidence>
<dbReference type="InterPro" id="IPR020904">
    <property type="entry name" value="Sc_DH/Rdtase_CS"/>
</dbReference>
<dbReference type="PANTHER" id="PTHR42879">
    <property type="entry name" value="3-OXOACYL-(ACYL-CARRIER-PROTEIN) REDUCTASE"/>
    <property type="match status" value="1"/>
</dbReference>
<dbReference type="PRINTS" id="PR00081">
    <property type="entry name" value="GDHRDH"/>
</dbReference>
<dbReference type="PROSITE" id="PS00061">
    <property type="entry name" value="ADH_SHORT"/>
    <property type="match status" value="1"/>
</dbReference>
<dbReference type="SMART" id="SM00822">
    <property type="entry name" value="PKS_KR"/>
    <property type="match status" value="1"/>
</dbReference>
<evidence type="ECO:0000313" key="4">
    <source>
        <dbReference type="EMBL" id="ANY67786.1"/>
    </source>
</evidence>
<dbReference type="AlphaFoldDB" id="A0A1B2DJA8"/>
<comment type="similarity">
    <text evidence="1">Belongs to the short-chain dehydrogenases/reductases (SDR) family.</text>
</comment>
<dbReference type="InterPro" id="IPR057326">
    <property type="entry name" value="KR_dom"/>
</dbReference>
<dbReference type="FunFam" id="3.40.50.720:FF:000173">
    <property type="entry name" value="3-oxoacyl-[acyl-carrier protein] reductase"/>
    <property type="match status" value="1"/>
</dbReference>
<dbReference type="Gene3D" id="3.40.50.720">
    <property type="entry name" value="NAD(P)-binding Rossmann-like Domain"/>
    <property type="match status" value="1"/>
</dbReference>
<dbReference type="InterPro" id="IPR002347">
    <property type="entry name" value="SDR_fam"/>
</dbReference>
<feature type="domain" description="Ketoreductase" evidence="3">
    <location>
        <begin position="6"/>
        <end position="191"/>
    </location>
</feature>
<dbReference type="PRINTS" id="PR00080">
    <property type="entry name" value="SDRFAMILY"/>
</dbReference>
<dbReference type="PANTHER" id="PTHR42879:SF2">
    <property type="entry name" value="3-OXOACYL-[ACYL-CARRIER-PROTEIN] REDUCTASE FABG"/>
    <property type="match status" value="1"/>
</dbReference>
<name>A0A1B2DJA8_9BACL</name>
<gene>
    <name evidence="4" type="ORF">BBD42_15915</name>
</gene>
<keyword evidence="2" id="KW-0560">Oxidoreductase</keyword>
<dbReference type="GO" id="GO:0032787">
    <property type="term" value="P:monocarboxylic acid metabolic process"/>
    <property type="evidence" value="ECO:0007669"/>
    <property type="project" value="UniProtKB-ARBA"/>
</dbReference>
<proteinExistence type="inferred from homology"/>
<dbReference type="GO" id="GO:0016491">
    <property type="term" value="F:oxidoreductase activity"/>
    <property type="evidence" value="ECO:0007669"/>
    <property type="project" value="UniProtKB-KW"/>
</dbReference>
<organism evidence="4">
    <name type="scientific">Paenibacillus sp. BIHB 4019</name>
    <dbReference type="NCBI Taxonomy" id="1870819"/>
    <lineage>
        <taxon>Bacteria</taxon>
        <taxon>Bacillati</taxon>
        <taxon>Bacillota</taxon>
        <taxon>Bacilli</taxon>
        <taxon>Bacillales</taxon>
        <taxon>Paenibacillaceae</taxon>
        <taxon>Paenibacillus</taxon>
    </lineage>
</organism>
<sequence>MIFRDHVILITGVTRGIGRSIALRFLAEGAVVAGIYVRDDEAAEQLRGDAEEAGGRISLYKGSVSDHHFVANVMKDVFDTYGRLDVLVNNAGRTNDQMALFMEEQQWNEVLDTNFIGTCCCSQEAVSYMLRLGKGAIINMVSVSGIYGREAQTNYAASKGAIMGLTKLYARLYASRNIQVSAVAPGMIETEMAQGVPAEKMADFLKHTAAGRLGSAEEVAEAVMYLAGPLASYHAGQTLKIDGGFLR</sequence>
<dbReference type="SUPFAM" id="SSF51735">
    <property type="entry name" value="NAD(P)-binding Rossmann-fold domains"/>
    <property type="match status" value="1"/>
</dbReference>